<dbReference type="Proteomes" id="UP000789326">
    <property type="component" value="Unassembled WGS sequence"/>
</dbReference>
<accession>A0A9W4PJN6</accession>
<gene>
    <name evidence="1" type="ORF">SRABI133_05031</name>
</gene>
<dbReference type="EMBL" id="CAKKMG010000148">
    <property type="protein sequence ID" value="CAH0313347.1"/>
    <property type="molecule type" value="Genomic_DNA"/>
</dbReference>
<name>A0A9W4PJN6_9BACI</name>
<protein>
    <recommendedName>
        <fullName evidence="3">IS110 family transposase</fullName>
    </recommendedName>
</protein>
<evidence type="ECO:0000313" key="2">
    <source>
        <dbReference type="Proteomes" id="UP000789326"/>
    </source>
</evidence>
<comment type="caution">
    <text evidence="1">The sequence shown here is derived from an EMBL/GenBank/DDBJ whole genome shotgun (WGS) entry which is preliminary data.</text>
</comment>
<proteinExistence type="predicted"/>
<sequence length="33" mass="3851">MNYNQNHKITQITSETLIVGVDIAKHKILEVWN</sequence>
<dbReference type="AlphaFoldDB" id="A0A9W4PJN6"/>
<reference evidence="1" key="1">
    <citation type="submission" date="2021-11" db="EMBL/GenBank/DDBJ databases">
        <authorList>
            <person name="Bulgarelli D."/>
        </authorList>
    </citation>
    <scope>NUCLEOTIDE SEQUENCE</scope>
    <source>
        <strain evidence="1">Bi133</strain>
    </source>
</reference>
<evidence type="ECO:0008006" key="3">
    <source>
        <dbReference type="Google" id="ProtNLM"/>
    </source>
</evidence>
<organism evidence="1 2">
    <name type="scientific">Peribacillus simplex</name>
    <dbReference type="NCBI Taxonomy" id="1478"/>
    <lineage>
        <taxon>Bacteria</taxon>
        <taxon>Bacillati</taxon>
        <taxon>Bacillota</taxon>
        <taxon>Bacilli</taxon>
        <taxon>Bacillales</taxon>
        <taxon>Bacillaceae</taxon>
        <taxon>Peribacillus</taxon>
    </lineage>
</organism>
<evidence type="ECO:0000313" key="1">
    <source>
        <dbReference type="EMBL" id="CAH0313347.1"/>
    </source>
</evidence>